<dbReference type="PANTHER" id="PTHR24067">
    <property type="entry name" value="UBIQUITIN-CONJUGATING ENZYME E2"/>
    <property type="match status" value="1"/>
</dbReference>
<dbReference type="InterPro" id="IPR016135">
    <property type="entry name" value="UBQ-conjugating_enzyme/RWD"/>
</dbReference>
<evidence type="ECO:0000256" key="6">
    <source>
        <dbReference type="ARBA" id="ARBA00042190"/>
    </source>
</evidence>
<dbReference type="CDD" id="cd23804">
    <property type="entry name" value="UBCc_UBE2S"/>
    <property type="match status" value="1"/>
</dbReference>
<organism evidence="10 11">
    <name type="scientific">Penicillium ucsense</name>
    <dbReference type="NCBI Taxonomy" id="2839758"/>
    <lineage>
        <taxon>Eukaryota</taxon>
        <taxon>Fungi</taxon>
        <taxon>Dikarya</taxon>
        <taxon>Ascomycota</taxon>
        <taxon>Pezizomycotina</taxon>
        <taxon>Eurotiomycetes</taxon>
        <taxon>Eurotiomycetidae</taxon>
        <taxon>Eurotiales</taxon>
        <taxon>Aspergillaceae</taxon>
        <taxon>Penicillium</taxon>
    </lineage>
</organism>
<dbReference type="GO" id="GO:0016746">
    <property type="term" value="F:acyltransferase activity"/>
    <property type="evidence" value="ECO:0007669"/>
    <property type="project" value="UniProtKB-KW"/>
</dbReference>
<dbReference type="SUPFAM" id="SSF54495">
    <property type="entry name" value="UBC-like"/>
    <property type="match status" value="1"/>
</dbReference>
<evidence type="ECO:0000256" key="4">
    <source>
        <dbReference type="ARBA" id="ARBA00041569"/>
    </source>
</evidence>
<evidence type="ECO:0000259" key="9">
    <source>
        <dbReference type="PROSITE" id="PS50127"/>
    </source>
</evidence>
<feature type="active site" description="Glycyl thioester intermediate" evidence="7">
    <location>
        <position position="101"/>
    </location>
</feature>
<feature type="compositionally biased region" description="Basic residues" evidence="8">
    <location>
        <begin position="432"/>
        <end position="445"/>
    </location>
</feature>
<name>A0A8J8WJ15_9EURO</name>
<sequence>MTDCTTQVSNLRRLAADHAALRGDGLPPYYLLPFDDGRFESADDLSQLNVLITGPPGTPYAGGLWRLHLNIPKDYPKSPPTAVFRTKIWHPNVEELTGAVCVDTLKRDWQSTLTLRDVLVTISCLLIHPNPDSALNSTAGTLLREDFAAFSHRAKLLTSIHAPIQPAMEAAVKRARDRGEEPAPYNSDGEDGQDTRPRKQPRLASSDPTHTRVSSAKPEKPLRRDVDLINQATPSATSEVDTEDAVMADVENNSTHSRSFQEMRFPSGVDLADLVTDPPMTPVASSPRNPLSVIAFSDPDASDVDRVLVVESTEPHEDSNYSSLTARNMRANMRSARQSPSPRAPRRFNRPLGLGDGRQQEVPDRTRSSAGGQENRAAAGSGSKMPFSARTTASSSGDSALAAHSHSGAGSARNPCGAGASQREGVESRNAPRPKTKGRVGIRRL</sequence>
<evidence type="ECO:0000256" key="1">
    <source>
        <dbReference type="ARBA" id="ARBA00022679"/>
    </source>
</evidence>
<evidence type="ECO:0000313" key="11">
    <source>
        <dbReference type="Proteomes" id="UP000631181"/>
    </source>
</evidence>
<dbReference type="InterPro" id="IPR050113">
    <property type="entry name" value="Ub_conjugating_enzyme"/>
</dbReference>
<dbReference type="EMBL" id="WIWV01000018">
    <property type="protein sequence ID" value="KAF7718147.1"/>
    <property type="molecule type" value="Genomic_DNA"/>
</dbReference>
<feature type="compositionally biased region" description="Basic and acidic residues" evidence="8">
    <location>
        <begin position="171"/>
        <end position="181"/>
    </location>
</feature>
<dbReference type="Proteomes" id="UP000631181">
    <property type="component" value="Unassembled WGS sequence"/>
</dbReference>
<proteinExistence type="predicted"/>
<dbReference type="Gene3D" id="3.10.110.10">
    <property type="entry name" value="Ubiquitin Conjugating Enzyme"/>
    <property type="match status" value="1"/>
</dbReference>
<evidence type="ECO:0000313" key="10">
    <source>
        <dbReference type="EMBL" id="KAF7718147.1"/>
    </source>
</evidence>
<gene>
    <name evidence="10" type="ORF">PECM_002815</name>
</gene>
<reference evidence="10" key="1">
    <citation type="journal article" date="2020" name="Front. Microbiol.">
        <title>Gene regulatory networks of Penicillium echinulatum 2HH and Penicillium oxalicum 114-2 inferred by a computational biology approach.</title>
        <authorList>
            <person name="Lenz A.R."/>
            <person name="Galan-Vasquez E."/>
            <person name="Balbinot E."/>
            <person name="De Abreu F.P."/>
            <person name="De Oliveira N.S."/>
            <person name="Da Rosa L.O."/>
            <person name="De Avila E Silva S."/>
            <person name="Camassola M."/>
            <person name="Dillon A.J.P."/>
            <person name="Perez-Rueda E."/>
        </authorList>
    </citation>
    <scope>NUCLEOTIDE SEQUENCE</scope>
    <source>
        <strain evidence="10">S1M29</strain>
    </source>
</reference>
<protein>
    <recommendedName>
        <fullName evidence="3">Ubiquitin-conjugating enzyme E2 2</fullName>
    </recommendedName>
    <alternativeName>
        <fullName evidence="5">E2 ubiquitin-conjugating enzyme 2</fullName>
    </alternativeName>
    <alternativeName>
        <fullName evidence="6">Ubiquitin carrier protein UBC2</fullName>
    </alternativeName>
    <alternativeName>
        <fullName evidence="4">Ubiquitin-protein ligase UBC2</fullName>
    </alternativeName>
</protein>
<dbReference type="Pfam" id="PF00179">
    <property type="entry name" value="UQ_con"/>
    <property type="match status" value="1"/>
</dbReference>
<dbReference type="InterPro" id="IPR023313">
    <property type="entry name" value="UBQ-conjugating_AS"/>
</dbReference>
<accession>A0A8J8WJ15</accession>
<evidence type="ECO:0000256" key="7">
    <source>
        <dbReference type="PROSITE-ProRule" id="PRU10133"/>
    </source>
</evidence>
<feature type="compositionally biased region" description="Low complexity" evidence="8">
    <location>
        <begin position="393"/>
        <end position="412"/>
    </location>
</feature>
<dbReference type="SMART" id="SM00212">
    <property type="entry name" value="UBCc"/>
    <property type="match status" value="1"/>
</dbReference>
<dbReference type="FunFam" id="3.10.110.10:FF:000077">
    <property type="entry name" value="Ubiquitin conjugating enzyme E2"/>
    <property type="match status" value="1"/>
</dbReference>
<keyword evidence="2" id="KW-0833">Ubl conjugation pathway</keyword>
<dbReference type="PROSITE" id="PS00183">
    <property type="entry name" value="UBC_1"/>
    <property type="match status" value="1"/>
</dbReference>
<dbReference type="PROSITE" id="PS50127">
    <property type="entry name" value="UBC_2"/>
    <property type="match status" value="1"/>
</dbReference>
<evidence type="ECO:0000256" key="8">
    <source>
        <dbReference type="SAM" id="MobiDB-lite"/>
    </source>
</evidence>
<dbReference type="InterPro" id="IPR000608">
    <property type="entry name" value="UBC"/>
</dbReference>
<feature type="region of interest" description="Disordered" evidence="8">
    <location>
        <begin position="169"/>
        <end position="226"/>
    </location>
</feature>
<keyword evidence="11" id="KW-1185">Reference proteome</keyword>
<comment type="caution">
    <text evidence="10">The sequence shown here is derived from an EMBL/GenBank/DDBJ whole genome shotgun (WGS) entry which is preliminary data.</text>
</comment>
<evidence type="ECO:0000256" key="2">
    <source>
        <dbReference type="ARBA" id="ARBA00022786"/>
    </source>
</evidence>
<dbReference type="OrthoDB" id="10069349at2759"/>
<feature type="region of interest" description="Disordered" evidence="8">
    <location>
        <begin position="332"/>
        <end position="445"/>
    </location>
</feature>
<evidence type="ECO:0000256" key="3">
    <source>
        <dbReference type="ARBA" id="ARBA00039884"/>
    </source>
</evidence>
<keyword evidence="1 10" id="KW-0808">Transferase</keyword>
<dbReference type="AlphaFoldDB" id="A0A8J8WJ15"/>
<keyword evidence="10" id="KW-0012">Acyltransferase</keyword>
<evidence type="ECO:0000256" key="5">
    <source>
        <dbReference type="ARBA" id="ARBA00042179"/>
    </source>
</evidence>
<feature type="domain" description="UBC core" evidence="9">
    <location>
        <begin position="9"/>
        <end position="163"/>
    </location>
</feature>
<feature type="compositionally biased region" description="Basic and acidic residues" evidence="8">
    <location>
        <begin position="217"/>
        <end position="226"/>
    </location>
</feature>
<feature type="compositionally biased region" description="Basic and acidic residues" evidence="8">
    <location>
        <begin position="358"/>
        <end position="367"/>
    </location>
</feature>
<feature type="compositionally biased region" description="Low complexity" evidence="8">
    <location>
        <begin position="332"/>
        <end position="341"/>
    </location>
</feature>